<accession>A0A256L918</accession>
<dbReference type="AlphaFoldDB" id="A0A256L918"/>
<dbReference type="RefSeq" id="WP_094496644.1">
    <property type="nucleotide sequence ID" value="NZ_CAOXJC010000004.1"/>
</dbReference>
<reference evidence="2 3" key="1">
    <citation type="submission" date="2017-04" db="EMBL/GenBank/DDBJ databases">
        <authorList>
            <person name="Afonso C.L."/>
            <person name="Miller P.J."/>
            <person name="Scott M.A."/>
            <person name="Spackman E."/>
            <person name="Goraichik I."/>
            <person name="Dimitrov K.M."/>
            <person name="Suarez D.L."/>
            <person name="Swayne D.E."/>
        </authorList>
    </citation>
    <scope>NUCLEOTIDE SEQUENCE [LARGE SCALE GENOMIC DNA]</scope>
    <source>
        <strain evidence="2 3">609q</strain>
    </source>
</reference>
<proteinExistence type="predicted"/>
<dbReference type="EMBL" id="NGNX01000063">
    <property type="protein sequence ID" value="OYR89909.1"/>
    <property type="molecule type" value="Genomic_DNA"/>
</dbReference>
<organism evidence="2 3">
    <name type="scientific">Lactobacillus taiwanensis</name>
    <dbReference type="NCBI Taxonomy" id="508451"/>
    <lineage>
        <taxon>Bacteria</taxon>
        <taxon>Bacillati</taxon>
        <taxon>Bacillota</taxon>
        <taxon>Bacilli</taxon>
        <taxon>Lactobacillales</taxon>
        <taxon>Lactobacillaceae</taxon>
        <taxon>Lactobacillus</taxon>
    </lineage>
</organism>
<sequence length="68" mass="7843">MKKVDYIFIEFCKNKASLEGCTQVASFAPELMEVAQRTFKSYKKSLENSENDCYLGIQYQDGDSEKIM</sequence>
<reference evidence="3 4" key="3">
    <citation type="submission" date="2017-09" db="EMBL/GenBank/DDBJ databases">
        <title>Tripartite evolution among Lactobacillus johnsonii, Lactobacillus taiwanensis, Lactobacillus reuteri and their rodent host.</title>
        <authorList>
            <person name="Wang T."/>
            <person name="Knowles S."/>
            <person name="Cheng C."/>
        </authorList>
    </citation>
    <scope>NUCLEOTIDE SEQUENCE [LARGE SCALE GENOMIC DNA]</scope>
    <source>
        <strain evidence="2 3">609q</strain>
        <strain evidence="1 4">609u</strain>
    </source>
</reference>
<gene>
    <name evidence="1" type="ORF">CBF53_10405</name>
    <name evidence="2" type="ORF">CBF70_11085</name>
</gene>
<dbReference type="Proteomes" id="UP000215828">
    <property type="component" value="Unassembled WGS sequence"/>
</dbReference>
<name>A0A256L918_9LACO</name>
<evidence type="ECO:0000313" key="4">
    <source>
        <dbReference type="Proteomes" id="UP000216316"/>
    </source>
</evidence>
<protein>
    <submittedName>
        <fullName evidence="2">Uncharacterized protein</fullName>
    </submittedName>
</protein>
<comment type="caution">
    <text evidence="2">The sequence shown here is derived from an EMBL/GenBank/DDBJ whole genome shotgun (WGS) entry which is preliminary data.</text>
</comment>
<evidence type="ECO:0000313" key="2">
    <source>
        <dbReference type="EMBL" id="OYR89909.1"/>
    </source>
</evidence>
<evidence type="ECO:0000313" key="1">
    <source>
        <dbReference type="EMBL" id="OYR86854.1"/>
    </source>
</evidence>
<dbReference type="Proteomes" id="UP000216316">
    <property type="component" value="Unassembled WGS sequence"/>
</dbReference>
<keyword evidence="4" id="KW-1185">Reference proteome</keyword>
<reference evidence="1 4" key="2">
    <citation type="submission" date="2017-05" db="EMBL/GenBank/DDBJ databases">
        <authorList>
            <person name="Lin X.B."/>
            <person name="Stothard P."/>
            <person name="Tasseva G."/>
            <person name="Walter J."/>
        </authorList>
    </citation>
    <scope>NUCLEOTIDE SEQUENCE [LARGE SCALE GENOMIC DNA]</scope>
    <source>
        <strain evidence="1 4">609u</strain>
    </source>
</reference>
<evidence type="ECO:0000313" key="3">
    <source>
        <dbReference type="Proteomes" id="UP000215828"/>
    </source>
</evidence>
<dbReference type="EMBL" id="NGNV01000063">
    <property type="protein sequence ID" value="OYR86854.1"/>
    <property type="molecule type" value="Genomic_DNA"/>
</dbReference>